<reference evidence="2" key="1">
    <citation type="journal article" date="2019" name="Int. J. Syst. Evol. Microbiol.">
        <title>The Global Catalogue of Microorganisms (GCM) 10K type strain sequencing project: providing services to taxonomists for standard genome sequencing and annotation.</title>
        <authorList>
            <consortium name="The Broad Institute Genomics Platform"/>
            <consortium name="The Broad Institute Genome Sequencing Center for Infectious Disease"/>
            <person name="Wu L."/>
            <person name="Ma J."/>
        </authorList>
    </citation>
    <scope>NUCLEOTIDE SEQUENCE [LARGE SCALE GENOMIC DNA]</scope>
    <source>
        <strain evidence="2">JCM 12607</strain>
    </source>
</reference>
<evidence type="ECO:0000313" key="2">
    <source>
        <dbReference type="Proteomes" id="UP001596915"/>
    </source>
</evidence>
<dbReference type="Proteomes" id="UP001596915">
    <property type="component" value="Unassembled WGS sequence"/>
</dbReference>
<gene>
    <name evidence="1" type="ORF">ACFQ2K_44120</name>
</gene>
<sequence>MKFTPAASNYHPNLARTRLAHLDLGDFENLRTAVLAHHYCLRRHFASGLEDAMSCSITRRCERNSTDNAGYVEYRITAFAKGLQRGPDSDPPSAAHHSGACCTSTARHVTESLLHVLEAESRSAAATASIRFTLVTPAARRVPR</sequence>
<keyword evidence="2" id="KW-1185">Reference proteome</keyword>
<comment type="caution">
    <text evidence="1">The sequence shown here is derived from an EMBL/GenBank/DDBJ whole genome shotgun (WGS) entry which is preliminary data.</text>
</comment>
<accession>A0ABW2X9Q6</accession>
<dbReference type="EMBL" id="JBHTGL010000008">
    <property type="protein sequence ID" value="MFD0628579.1"/>
    <property type="molecule type" value="Genomic_DNA"/>
</dbReference>
<evidence type="ECO:0000313" key="1">
    <source>
        <dbReference type="EMBL" id="MFD0628579.1"/>
    </source>
</evidence>
<name>A0ABW2X9Q6_9ACTN</name>
<organism evidence="1 2">
    <name type="scientific">Streptomyces sanglieri</name>
    <dbReference type="NCBI Taxonomy" id="193460"/>
    <lineage>
        <taxon>Bacteria</taxon>
        <taxon>Bacillati</taxon>
        <taxon>Actinomycetota</taxon>
        <taxon>Actinomycetes</taxon>
        <taxon>Kitasatosporales</taxon>
        <taxon>Streptomycetaceae</taxon>
        <taxon>Streptomyces</taxon>
    </lineage>
</organism>
<proteinExistence type="predicted"/>
<protein>
    <submittedName>
        <fullName evidence="1">Uncharacterized protein</fullName>
    </submittedName>
</protein>